<dbReference type="HOGENOM" id="CLU_2800901_0_0_1"/>
<keyword evidence="2" id="KW-1185">Reference proteome</keyword>
<dbReference type="OrthoDB" id="432234at2759"/>
<reference evidence="1 2" key="1">
    <citation type="submission" date="2014-04" db="EMBL/GenBank/DDBJ databases">
        <authorList>
            <consortium name="DOE Joint Genome Institute"/>
            <person name="Kuo A."/>
            <person name="Kohler A."/>
            <person name="Jargeat P."/>
            <person name="Nagy L.G."/>
            <person name="Floudas D."/>
            <person name="Copeland A."/>
            <person name="Barry K.W."/>
            <person name="Cichocki N."/>
            <person name="Veneault-Fourrey C."/>
            <person name="LaButti K."/>
            <person name="Lindquist E.A."/>
            <person name="Lipzen A."/>
            <person name="Lundell T."/>
            <person name="Morin E."/>
            <person name="Murat C."/>
            <person name="Sun H."/>
            <person name="Tunlid A."/>
            <person name="Henrissat B."/>
            <person name="Grigoriev I.V."/>
            <person name="Hibbett D.S."/>
            <person name="Martin F."/>
            <person name="Nordberg H.P."/>
            <person name="Cantor M.N."/>
            <person name="Hua S.X."/>
        </authorList>
    </citation>
    <scope>NUCLEOTIDE SEQUENCE [LARGE SCALE GENOMIC DNA]</scope>
    <source>
        <strain evidence="1 2">Ve08.2h10</strain>
    </source>
</reference>
<proteinExistence type="predicted"/>
<dbReference type="Proteomes" id="UP000054538">
    <property type="component" value="Unassembled WGS sequence"/>
</dbReference>
<organism evidence="1 2">
    <name type="scientific">Paxillus rubicundulus Ve08.2h10</name>
    <dbReference type="NCBI Taxonomy" id="930991"/>
    <lineage>
        <taxon>Eukaryota</taxon>
        <taxon>Fungi</taxon>
        <taxon>Dikarya</taxon>
        <taxon>Basidiomycota</taxon>
        <taxon>Agaricomycotina</taxon>
        <taxon>Agaricomycetes</taxon>
        <taxon>Agaricomycetidae</taxon>
        <taxon>Boletales</taxon>
        <taxon>Paxilineae</taxon>
        <taxon>Paxillaceae</taxon>
        <taxon>Paxillus</taxon>
    </lineage>
</organism>
<feature type="non-terminal residue" evidence="1">
    <location>
        <position position="1"/>
    </location>
</feature>
<dbReference type="AlphaFoldDB" id="A0A0D0C0T2"/>
<feature type="non-terminal residue" evidence="1">
    <location>
        <position position="78"/>
    </location>
</feature>
<accession>A0A0D0C0T2</accession>
<dbReference type="InParanoid" id="A0A0D0C0T2"/>
<reference evidence="2" key="2">
    <citation type="submission" date="2015-01" db="EMBL/GenBank/DDBJ databases">
        <title>Evolutionary Origins and Diversification of the Mycorrhizal Mutualists.</title>
        <authorList>
            <consortium name="DOE Joint Genome Institute"/>
            <consortium name="Mycorrhizal Genomics Consortium"/>
            <person name="Kohler A."/>
            <person name="Kuo A."/>
            <person name="Nagy L.G."/>
            <person name="Floudas D."/>
            <person name="Copeland A."/>
            <person name="Barry K.W."/>
            <person name="Cichocki N."/>
            <person name="Veneault-Fourrey C."/>
            <person name="LaButti K."/>
            <person name="Lindquist E.A."/>
            <person name="Lipzen A."/>
            <person name="Lundell T."/>
            <person name="Morin E."/>
            <person name="Murat C."/>
            <person name="Riley R."/>
            <person name="Ohm R."/>
            <person name="Sun H."/>
            <person name="Tunlid A."/>
            <person name="Henrissat B."/>
            <person name="Grigoriev I.V."/>
            <person name="Hibbett D.S."/>
            <person name="Martin F."/>
        </authorList>
    </citation>
    <scope>NUCLEOTIDE SEQUENCE [LARGE SCALE GENOMIC DNA]</scope>
    <source>
        <strain evidence="2">Ve08.2h10</strain>
    </source>
</reference>
<name>A0A0D0C0T2_9AGAM</name>
<dbReference type="STRING" id="930991.A0A0D0C0T2"/>
<dbReference type="EMBL" id="KN827252">
    <property type="protein sequence ID" value="KIK76882.1"/>
    <property type="molecule type" value="Genomic_DNA"/>
</dbReference>
<evidence type="ECO:0000313" key="2">
    <source>
        <dbReference type="Proteomes" id="UP000054538"/>
    </source>
</evidence>
<gene>
    <name evidence="1" type="ORF">PAXRUDRAFT_78559</name>
</gene>
<evidence type="ECO:0000313" key="1">
    <source>
        <dbReference type="EMBL" id="KIK76882.1"/>
    </source>
</evidence>
<protein>
    <submittedName>
        <fullName evidence="1">Uncharacterized protein</fullName>
    </submittedName>
</protein>
<sequence length="78" mass="8498">GINIIYAGDLGQLRPVNGTALYAHTLVSKLAPHTEQSAGGQSALFGAFLWRQLTHVVELKKNERAKNDPAYIALLNRV</sequence>